<keyword evidence="3" id="KW-1185">Reference proteome</keyword>
<dbReference type="EMBL" id="CP003156">
    <property type="protein sequence ID" value="AEV34241.1"/>
    <property type="molecule type" value="Genomic_DNA"/>
</dbReference>
<feature type="domain" description="PKD" evidence="1">
    <location>
        <begin position="3347"/>
        <end position="3434"/>
    </location>
</feature>
<dbReference type="SMART" id="SM00089">
    <property type="entry name" value="PKD"/>
    <property type="match status" value="19"/>
</dbReference>
<feature type="domain" description="PKD" evidence="1">
    <location>
        <begin position="3519"/>
        <end position="3591"/>
    </location>
</feature>
<dbReference type="InterPro" id="IPR000601">
    <property type="entry name" value="PKD_dom"/>
</dbReference>
<accession>G8R4E1</accession>
<dbReference type="eggNOG" id="COG3291">
    <property type="taxonomic scope" value="Bacteria"/>
</dbReference>
<dbReference type="PATRIC" id="fig|926562.3.peg.3308"/>
<dbReference type="OrthoDB" id="7794186at2"/>
<dbReference type="InterPro" id="IPR035986">
    <property type="entry name" value="PKD_dom_sf"/>
</dbReference>
<feature type="domain" description="PKD" evidence="1">
    <location>
        <begin position="1675"/>
        <end position="1711"/>
    </location>
</feature>
<dbReference type="RefSeq" id="WP_014203588.1">
    <property type="nucleotide sequence ID" value="NC_016599.1"/>
</dbReference>
<dbReference type="Gene3D" id="2.60.40.10">
    <property type="entry name" value="Immunoglobulins"/>
    <property type="match status" value="24"/>
</dbReference>
<feature type="domain" description="PKD" evidence="1">
    <location>
        <begin position="63"/>
        <end position="97"/>
    </location>
</feature>
<protein>
    <submittedName>
        <fullName evidence="2">PDK repeat-containing protein</fullName>
    </submittedName>
</protein>
<feature type="domain" description="PKD" evidence="1">
    <location>
        <begin position="2110"/>
        <end position="2177"/>
    </location>
</feature>
<sequence length="3800" mass="405968">MRDTKPQIYLGKLFLTSIQILLCAVSFGQSSLVISPAANNDTVLLCHPTDNVAAFSVSNGSGSYSWTFSGGSPATASGAGSHSITYSSAGTYTATINSPSDPNLDGRQITVIVGSPTAVALSPSDTLFCDSDAPYIIDGAFPGGGYFTGSGISGNSFDPAAAETGTHTITYYYQNGSCLDSATQDFVVMGTPTTNLAAQGSPIVFDGKLTYSRCVPANSTFNFYTTTNSSTYTSYSIDFGDGSAVQTGTTFPSPAMAHAFPNIGQYEVVLTLFGANGCPSHDTVLVFYGSNPSVGLSTQGNNIKCLPRDSTGITFWFPVTGYQSNPPGTIYVVEVNDGSPPQYYNHPPPDSIGHTFFEPSCGYQSVSFNDAFMVKITAQTPCQPHSAATVEPIYISDPPTAAFEAPERICIGNVALINDASWGSQNALTGCDTNVLLVWEISPSTFTLQNGNLGATFNDPYPGNWIPGSEQLEVLFQRKGYYTVKQYVGNQAGCEVDTMEMVICVDSIPDPDFELIADTLCVPDTVKGHYLNHLISLCDTSDLQWDISPATGHTLLSSPTDSIFEAYFYEAGNYSITVTANNMCGSASFSRIINVGNAPSLVMEPEQDFCGLQTIDISNPLFAPTKYDSLAPLLSHQWDIYPNTGWTFINGTNVSSEFPEIDFTAYGTYQLVYTITNRCGTDTDTMELSFWEIPTLDLIPDTLICYNSDFGVRATVQGGNTPYSWEWFTSGSAGVQGTTDSLSLTGITTTTTVSVIVTDSAGCSDTTDFEITVTPPLSVNAGPDQTICYTDTAFLSATPTGGTAPYTYAWSPNIGLNDSTLQSPFRTPLDSTVAYTVTITDAKGCTATDQVIINVTPLIDLDAGPDFTLCHDSILYPLTSQSHNGGVWNGPGVSAGNFDPIAAGLGTHKLYYNYIDAGGCAYLDSLEITVISIPEANFSLSQFAGCSILETQVYDSSTVGVSHFWYVDGVLTSNQAAPFFSLINNSNTTDRIVTIKLIITAGTGCKDSIQKTVTVYPNPQAVINTPASICANDSVQISSGSVFKGTAKYEWYAPGNVSISNDTIAAPYFGFPDNQSGIDSVYTIGLIVTSIDRCTDTIQQNIIIYSRPVADFGLPANACAPIGINPINASLGSGLNYNWTVSPSVTITGANSANPTFNFPAVATDSAVYTIDLYISDDNGCINTTSKTYTVYPLPTADYTTSVNDSCGPMVVNFHNWSTSNISSQFLKDLSIDWDFGNGQTSNDSLPVVTFLNNGVNDTNYVVTLTVTNQFGCTDVLIDTITVHPDPFAGISAKYWAGCAPFSIDTSAVTAVSSPNANLNYIWIVTDMSGNLLKTDTGLYSLSYILATDGDSVNLRLITTSPYGCLNDTLDAMFYTIQNPTANFALLPDSGCSPLTITMSDSSTTGVLHDWFINGNLFSQAISPSLTLVNNSHTQDSIAEIKLVIMSGTGCIDSATEYVTIHPRPLANFSIAANSCPADTLTATNNTIGKGTLSYSWSVNSSAVWVSNPSDSTPSFGFPDNQSGTDSVYTITLISTSEDGCTDTTTQNVTIFARPVANFNLPAAACAPFTLNPTDSSTGNNVSYSWSISPSVPGSNLATASPSFNLPITTNDSVQYTISLSLTDANGCTDTISHKYTVHPVSTSGFTMTVADTCGPHAIKFTNTSTPNQAGMDRSSMNFYWNFGNGQGSTDSIPSTTYSNNGTKDTTYYISLYVVNAFGCDDLYEDSITIHPDPVADINFNSTVSCAPFVIDSTVVNAVSYSSANSQYNWRVLDTKGNVISTFSGINAVNHTITAAADTVILELTAVSPFGCSTDTATKLFYTIENPVAKFIPVPAQACSPATVTVLDSSSVGANKSWYVNGQFFASGNNPVFNFVNNSIIQDSIITIKVVVEAGTGCKDSVEHQVTIYPKPIADFSIAANSCPGDTLVATNASTGRAPLRYIWTISSSAVWVSDTAALNPSFGFPDNQSGFDSTYTITLITYTADGCSDTTTNDVTIFARPVADFSLPANACSPEILSPTDLSSGNNINYNWTITPSVIATGLNTSTPQFELPLSTNDSVQYTIHLALTDTNGCVDSITKYYTVYPKPTAGFTLSTADTCSPYNANFSNTSLTNQSGMGPGTMTFTWDLGNGQTSTDSIPTTAYTNAGNTDTTYYITLTVTNAFGCSDTISDSITIHPDPVADINFSSTVSCAPFVIDSSVVNAISYSSANSQYNWRILDTQGNVISTFSGLNNVSHIITAPADTVILELTAVSPFGCKTDTATQVFYTIENPVAKFTPVPAQACSPVTVSVLDSSSTGANKSWYVNGLFYASGNNPVFNFVNNSITQDSIISIKVVVEAGTGCKDSVEQRVTIYPKPIADFSIAANSCPGDTLVATNASTGKAPLSYSWTISSSAVWVSDTAALNPSFGFPDNQSGFDSTYTITLITYTADGCSDTIANDVTIFARPVADFSLPANACSPEILSPTDLSSGNNINYNWSITPSVMATGLNTSTPQFDLPLSTNDSVQYTIHLALTDTNGCVDSITKYYTVYPKPMAGFTPSNNDSCGPFTVSFANTSSPNQAGMTRADMSFFWDFGNGQTSTDSVPTVVYNNIGLQDSTYFVQLIATNAWGCSDTISDSITVHPDPIVSYTLTTASDCAPFEIDTTVITHTHHGAANSGYTWDFVDVNTGLVVQSFSNSDSINYALALPGDSIILRTVAYSPYGCKIDTVETLLFALGNSLPGFVASAYDGCSPLTVNFTDTVPGFNTWSWLVDGQLVSSIQNPTYTFTNTSTTADSTYKVQMIATTGLGCTDTVTQYITVFAQMVPSFNVAPNCKGDTTYFTNTTQSIDTIINWSWDFGDGQTDSTESPSHRYANPGVYIVNMSATNVHGCVAGQIDTVTIYPRPVANFVANSACGNDTLCKDQSFTLQDSSTIATLGGSITAWSWDIDADGTIEYTTQNPLHTFTAIGNYPIRLIVTSQYGCTDTILRTVEVNEIPVAYFTIDSATGCGPVTTTVTDSSFGNIDTHYWEVYTKNPSGAKTTIFTSYQVNPGTLPTFLPKFTADTTYYISYTVSNCCGSYTHTDSLVLTSIPIASMIPSVTQGCNPLTVNFQLDGPVSGQPEYLIIDYGDGNVDTLYQFYQINTVGDTVWVWGQPSHTFRNPNVQDTTYTVKLTTVNKCGDSTVTADILVYPTNAQAFINASPAQGCAPLTVTLKDASYGGINTSWCLDYDTATGTCNQPTALGDSIVYTYNTPGTYVVAQFVNDGCSLDTAFKIITVYPSPTAAFVHTTPACEDGTVFFTDQSTTNSSGISGYVWDFGDGHTSFLQNPVHQYTSSGTFTACMVVMTAGGCMDSVCKTVTIYAKPEVKFSGTNECLNEQPITFFDSSSVAHGQIISTLWKFGDGNTSVSANPIHTYANPGMYTVTLIHGSSYGCIDSSTQVVNVFPTATADFEPGRSFGKACGAPQSFGFTNLSTNAAGYYWDFDYNGNRGQNTSTLTNPGFIFQQEGVYTVMLIATNTNGCSDTMTKDVIIRPFPKAGFRGNNFEGCAPLTVDFTDTTVYNFAQGGIVDWVWDFGDGTTASGTPNVTHTYTVPGNYAVSLLVENDGGCIDTILLNNYIDVLATPYAGFDAQKIDAKTYKFKNQTKFINGSTTFEWDFGDGNTSTEFEPEHRYNVNLLGNDYEFEVCLKTANAEGCGDTICTPIKLTGYDLFTPNAFAPDLAGAGAAQYFLPAGHSMKTYHLYIFDEWGNIIFESTSLDESGIPNEPWDGKHMETGTELPLGAYVWKIDAVFTDGTIWEGHSYGKKRKNYGTVTLIR</sequence>
<feature type="domain" description="PKD" evidence="1">
    <location>
        <begin position="2835"/>
        <end position="2884"/>
    </location>
</feature>
<evidence type="ECO:0000313" key="3">
    <source>
        <dbReference type="Proteomes" id="UP000005631"/>
    </source>
</evidence>
<dbReference type="HOGENOM" id="CLU_224322_0_0_10"/>
<organism evidence="2 3">
    <name type="scientific">Owenweeksia hongkongensis (strain DSM 17368 / CIP 108786 / JCM 12287 / NRRL B-23963 / UST20020801)</name>
    <dbReference type="NCBI Taxonomy" id="926562"/>
    <lineage>
        <taxon>Bacteria</taxon>
        <taxon>Pseudomonadati</taxon>
        <taxon>Bacteroidota</taxon>
        <taxon>Flavobacteriia</taxon>
        <taxon>Flavobacteriales</taxon>
        <taxon>Owenweeksiaceae</taxon>
        <taxon>Owenweeksia</taxon>
    </lineage>
</organism>
<feature type="domain" description="PKD" evidence="1">
    <location>
        <begin position="3457"/>
        <end position="3515"/>
    </location>
</feature>
<evidence type="ECO:0000313" key="2">
    <source>
        <dbReference type="EMBL" id="AEV34241.1"/>
    </source>
</evidence>
<gene>
    <name evidence="2" type="ordered locus">Oweho_3290</name>
</gene>
<dbReference type="InterPro" id="IPR022409">
    <property type="entry name" value="PKD/Chitinase_dom"/>
</dbReference>
<reference evidence="2 3" key="1">
    <citation type="journal article" date="2012" name="Stand. Genomic Sci.">
        <title>Genome sequence of the orange-pigmented seawater bacterium Owenweeksia hongkongensis type strain (UST20020801(T)).</title>
        <authorList>
            <person name="Riedel T."/>
            <person name="Held B."/>
            <person name="Nolan M."/>
            <person name="Lucas S."/>
            <person name="Lapidus A."/>
            <person name="Tice H."/>
            <person name="Del Rio T.G."/>
            <person name="Cheng J.F."/>
            <person name="Han C."/>
            <person name="Tapia R."/>
            <person name="Goodwin L.A."/>
            <person name="Pitluck S."/>
            <person name="Liolios K."/>
            <person name="Mavromatis K."/>
            <person name="Pagani I."/>
            <person name="Ivanova N."/>
            <person name="Mikhailova N."/>
            <person name="Pati A."/>
            <person name="Chen A."/>
            <person name="Palaniappan K."/>
            <person name="Rohde M."/>
            <person name="Tindall B.J."/>
            <person name="Detter J.C."/>
            <person name="Goker M."/>
            <person name="Woyke T."/>
            <person name="Bristow J."/>
            <person name="Eisen J.A."/>
            <person name="Markowitz V."/>
            <person name="Hugenholtz P."/>
            <person name="Klenk H.P."/>
            <person name="Kyrpides N.C."/>
        </authorList>
    </citation>
    <scope>NUCLEOTIDE SEQUENCE</scope>
    <source>
        <strain evidence="3">DSM 17368 / JCM 12287 / NRRL B-23963</strain>
    </source>
</reference>
<feature type="domain" description="PKD" evidence="1">
    <location>
        <begin position="2922"/>
        <end position="2976"/>
    </location>
</feature>
<evidence type="ECO:0000259" key="1">
    <source>
        <dbReference type="PROSITE" id="PS50093"/>
    </source>
</evidence>
<dbReference type="KEGG" id="oho:Oweho_3290"/>
<feature type="domain" description="PKD" evidence="1">
    <location>
        <begin position="3264"/>
        <end position="3344"/>
    </location>
</feature>
<dbReference type="CDD" id="cd00146">
    <property type="entry name" value="PKD"/>
    <property type="match status" value="10"/>
</dbReference>
<proteinExistence type="predicted"/>
<feature type="domain" description="PKD" evidence="1">
    <location>
        <begin position="2536"/>
        <end position="2596"/>
    </location>
</feature>
<feature type="domain" description="PKD" evidence="1">
    <location>
        <begin position="217"/>
        <end position="277"/>
    </location>
</feature>
<dbReference type="Pfam" id="PF00801">
    <property type="entry name" value="PKD"/>
    <property type="match status" value="1"/>
</dbReference>
<dbReference type="PROSITE" id="PS50093">
    <property type="entry name" value="PKD"/>
    <property type="match status" value="12"/>
</dbReference>
<dbReference type="PANTHER" id="PTHR36842:SF1">
    <property type="entry name" value="PROTEIN TOLB"/>
    <property type="match status" value="1"/>
</dbReference>
<feature type="domain" description="PKD" evidence="1">
    <location>
        <begin position="3635"/>
        <end position="3656"/>
    </location>
</feature>
<dbReference type="SUPFAM" id="SSF49299">
    <property type="entry name" value="PKD domain"/>
    <property type="match status" value="18"/>
</dbReference>
<dbReference type="PANTHER" id="PTHR36842">
    <property type="entry name" value="PROTEIN TOLB HOMOLOG"/>
    <property type="match status" value="1"/>
</dbReference>
<dbReference type="Proteomes" id="UP000005631">
    <property type="component" value="Chromosome"/>
</dbReference>
<dbReference type="InterPro" id="IPR013783">
    <property type="entry name" value="Ig-like_fold"/>
</dbReference>
<dbReference type="STRING" id="926562.Oweho_3290"/>
<dbReference type="Pfam" id="PF18911">
    <property type="entry name" value="PKD_4"/>
    <property type="match status" value="6"/>
</dbReference>
<name>G8R4E1_OWEHD</name>